<dbReference type="RefSeq" id="WP_024981231.1">
    <property type="nucleotide sequence ID" value="NZ_CBCRUM010000005.1"/>
</dbReference>
<sequence>MEIDFIINTIYPLPESSINSFKEAISLVTFPKGHILMHENKIENHIYIIKKGIVRAYTNFDGKEVTFWFGKEADTVLSLKNYVLNQKSYENIELLEESSFYKINQSILNQLLTSDIHIANWARKMAELELIKTEKRLIDIQFKKASDRYEDLINHRPDLFQRVPLGIIASYLGISQVSLSRIRATQNIKSI</sequence>
<feature type="domain" description="Cyclic nucleotide-binding" evidence="1">
    <location>
        <begin position="9"/>
        <end position="112"/>
    </location>
</feature>
<protein>
    <submittedName>
        <fullName evidence="2">cAMP-binding domain of CRP or a regulatory subunit of cAMP-dependent protein kinases</fullName>
    </submittedName>
</protein>
<dbReference type="eggNOG" id="COG0664">
    <property type="taxonomic scope" value="Bacteria"/>
</dbReference>
<dbReference type="SUPFAM" id="SSF51206">
    <property type="entry name" value="cAMP-binding domain-like"/>
    <property type="match status" value="1"/>
</dbReference>
<dbReference type="Pfam" id="PF00027">
    <property type="entry name" value="cNMP_binding"/>
    <property type="match status" value="1"/>
</dbReference>
<evidence type="ECO:0000313" key="2">
    <source>
        <dbReference type="EMBL" id="SFN23600.1"/>
    </source>
</evidence>
<accession>A0A1I4XE68</accession>
<keyword evidence="2" id="KW-0808">Transferase</keyword>
<proteinExistence type="predicted"/>
<dbReference type="Proteomes" id="UP000182961">
    <property type="component" value="Unassembled WGS sequence"/>
</dbReference>
<keyword evidence="2" id="KW-0418">Kinase</keyword>
<dbReference type="PROSITE" id="PS50042">
    <property type="entry name" value="CNMP_BINDING_3"/>
    <property type="match status" value="1"/>
</dbReference>
<evidence type="ECO:0000313" key="3">
    <source>
        <dbReference type="Proteomes" id="UP000182961"/>
    </source>
</evidence>
<dbReference type="Gene3D" id="2.60.120.10">
    <property type="entry name" value="Jelly Rolls"/>
    <property type="match status" value="1"/>
</dbReference>
<dbReference type="EMBL" id="FOUT01000008">
    <property type="protein sequence ID" value="SFN23600.1"/>
    <property type="molecule type" value="Genomic_DNA"/>
</dbReference>
<dbReference type="InterPro" id="IPR014710">
    <property type="entry name" value="RmlC-like_jellyroll"/>
</dbReference>
<dbReference type="InterPro" id="IPR000595">
    <property type="entry name" value="cNMP-bd_dom"/>
</dbReference>
<evidence type="ECO:0000259" key="1">
    <source>
        <dbReference type="PROSITE" id="PS50042"/>
    </source>
</evidence>
<dbReference type="AlphaFoldDB" id="A0A1I4XE68"/>
<keyword evidence="3" id="KW-1185">Reference proteome</keyword>
<gene>
    <name evidence="2" type="ORF">SAMN05444143_108164</name>
</gene>
<dbReference type="CDD" id="cd00038">
    <property type="entry name" value="CAP_ED"/>
    <property type="match status" value="1"/>
</dbReference>
<organism evidence="2 3">
    <name type="scientific">Flavobacterium succinicans</name>
    <dbReference type="NCBI Taxonomy" id="29536"/>
    <lineage>
        <taxon>Bacteria</taxon>
        <taxon>Pseudomonadati</taxon>
        <taxon>Bacteroidota</taxon>
        <taxon>Flavobacteriia</taxon>
        <taxon>Flavobacteriales</taxon>
        <taxon>Flavobacteriaceae</taxon>
        <taxon>Flavobacterium</taxon>
    </lineage>
</organism>
<name>A0A1I4XE68_9FLAO</name>
<reference evidence="3" key="1">
    <citation type="submission" date="2016-10" db="EMBL/GenBank/DDBJ databases">
        <authorList>
            <person name="Varghese N."/>
            <person name="Submissions S."/>
        </authorList>
    </citation>
    <scope>NUCLEOTIDE SEQUENCE [LARGE SCALE GENOMIC DNA]</scope>
    <source>
        <strain evidence="3">DSM 4002</strain>
    </source>
</reference>
<dbReference type="InterPro" id="IPR018490">
    <property type="entry name" value="cNMP-bd_dom_sf"/>
</dbReference>
<dbReference type="GO" id="GO:0016301">
    <property type="term" value="F:kinase activity"/>
    <property type="evidence" value="ECO:0007669"/>
    <property type="project" value="UniProtKB-KW"/>
</dbReference>